<sequence>NPMEFIENVVNIMGDLSSFGGVSTKELQRRSLGHVLKGLLLTYLLSSRQEQEVAEVKNKMKVVDENLAGIEKEYAATKEKLGT</sequence>
<feature type="coiled-coil region" evidence="1">
    <location>
        <begin position="46"/>
        <end position="80"/>
    </location>
</feature>
<feature type="non-terminal residue" evidence="2">
    <location>
        <position position="83"/>
    </location>
</feature>
<evidence type="ECO:0000313" key="3">
    <source>
        <dbReference type="Proteomes" id="UP000265520"/>
    </source>
</evidence>
<dbReference type="Proteomes" id="UP000265520">
    <property type="component" value="Unassembled WGS sequence"/>
</dbReference>
<keyword evidence="1" id="KW-0175">Coiled coil</keyword>
<comment type="caution">
    <text evidence="2">The sequence shown here is derived from an EMBL/GenBank/DDBJ whole genome shotgun (WGS) entry which is preliminary data.</text>
</comment>
<feature type="non-terminal residue" evidence="2">
    <location>
        <position position="1"/>
    </location>
</feature>
<dbReference type="EMBL" id="LXQA010718270">
    <property type="protein sequence ID" value="MCI67508.1"/>
    <property type="molecule type" value="Genomic_DNA"/>
</dbReference>
<evidence type="ECO:0000256" key="1">
    <source>
        <dbReference type="SAM" id="Coils"/>
    </source>
</evidence>
<reference evidence="2 3" key="1">
    <citation type="journal article" date="2018" name="Front. Plant Sci.">
        <title>Red Clover (Trifolium pratense) and Zigzag Clover (T. medium) - A Picture of Genomic Similarities and Differences.</title>
        <authorList>
            <person name="Dluhosova J."/>
            <person name="Istvanek J."/>
            <person name="Nedelnik J."/>
            <person name="Repkova J."/>
        </authorList>
    </citation>
    <scope>NUCLEOTIDE SEQUENCE [LARGE SCALE GENOMIC DNA]</scope>
    <source>
        <strain evidence="3">cv. 10/8</strain>
        <tissue evidence="2">Leaf</tissue>
    </source>
</reference>
<organism evidence="2 3">
    <name type="scientific">Trifolium medium</name>
    <dbReference type="NCBI Taxonomy" id="97028"/>
    <lineage>
        <taxon>Eukaryota</taxon>
        <taxon>Viridiplantae</taxon>
        <taxon>Streptophyta</taxon>
        <taxon>Embryophyta</taxon>
        <taxon>Tracheophyta</taxon>
        <taxon>Spermatophyta</taxon>
        <taxon>Magnoliopsida</taxon>
        <taxon>eudicotyledons</taxon>
        <taxon>Gunneridae</taxon>
        <taxon>Pentapetalae</taxon>
        <taxon>rosids</taxon>
        <taxon>fabids</taxon>
        <taxon>Fabales</taxon>
        <taxon>Fabaceae</taxon>
        <taxon>Papilionoideae</taxon>
        <taxon>50 kb inversion clade</taxon>
        <taxon>NPAAA clade</taxon>
        <taxon>Hologalegina</taxon>
        <taxon>IRL clade</taxon>
        <taxon>Trifolieae</taxon>
        <taxon>Trifolium</taxon>
    </lineage>
</organism>
<evidence type="ECO:0000313" key="2">
    <source>
        <dbReference type="EMBL" id="MCI67508.1"/>
    </source>
</evidence>
<name>A0A392U336_9FABA</name>
<dbReference type="AlphaFoldDB" id="A0A392U336"/>
<keyword evidence="3" id="KW-1185">Reference proteome</keyword>
<proteinExistence type="predicted"/>
<protein>
    <submittedName>
        <fullName evidence="2">Uncharacterized protein</fullName>
    </submittedName>
</protein>
<accession>A0A392U336</accession>